<evidence type="ECO:0000313" key="3">
    <source>
        <dbReference type="EMBL" id="GIE18869.1"/>
    </source>
</evidence>
<gene>
    <name evidence="3" type="ORF">Ahu01nite_019710</name>
</gene>
<keyword evidence="2" id="KW-0812">Transmembrane</keyword>
<reference evidence="3 4" key="1">
    <citation type="submission" date="2021-01" db="EMBL/GenBank/DDBJ databases">
        <title>Whole genome shotgun sequence of Actinoplanes humidus NBRC 14915.</title>
        <authorList>
            <person name="Komaki H."/>
            <person name="Tamura T."/>
        </authorList>
    </citation>
    <scope>NUCLEOTIDE SEQUENCE [LARGE SCALE GENOMIC DNA]</scope>
    <source>
        <strain evidence="3 4">NBRC 14915</strain>
    </source>
</reference>
<proteinExistence type="predicted"/>
<accession>A0ABQ3ZK37</accession>
<keyword evidence="2" id="KW-0472">Membrane</keyword>
<keyword evidence="2" id="KW-1133">Transmembrane helix</keyword>
<protein>
    <submittedName>
        <fullName evidence="3">Uncharacterized protein</fullName>
    </submittedName>
</protein>
<comment type="caution">
    <text evidence="3">The sequence shown here is derived from an EMBL/GenBank/DDBJ whole genome shotgun (WGS) entry which is preliminary data.</text>
</comment>
<dbReference type="RefSeq" id="WP_203836118.1">
    <property type="nucleotide sequence ID" value="NZ_BAAATV010000003.1"/>
</dbReference>
<organism evidence="3 4">
    <name type="scientific">Winogradskya humida</name>
    <dbReference type="NCBI Taxonomy" id="113566"/>
    <lineage>
        <taxon>Bacteria</taxon>
        <taxon>Bacillati</taxon>
        <taxon>Actinomycetota</taxon>
        <taxon>Actinomycetes</taxon>
        <taxon>Micromonosporales</taxon>
        <taxon>Micromonosporaceae</taxon>
        <taxon>Winogradskya</taxon>
    </lineage>
</organism>
<feature type="compositionally biased region" description="Polar residues" evidence="1">
    <location>
        <begin position="113"/>
        <end position="123"/>
    </location>
</feature>
<name>A0ABQ3ZK37_9ACTN</name>
<evidence type="ECO:0000256" key="1">
    <source>
        <dbReference type="SAM" id="MobiDB-lite"/>
    </source>
</evidence>
<sequence>MRDHDERALRSLLHQEAERHRPDRDAMFDRIIQNRAEPARRPALIRLRPLASAFGVVAVLVGGVAGVRLASSDDNGTDQVAAPTASVFTPSAPARPSPSPSASPSGSPSTSSHKPQVSTSSGVSHRATTKDGYLSSQSLLDPGSNPNWTQNNVVLTTTRTITELDVTITVAKTDKVEHTGRWTSIPENMMTITVTQQADKDTYRFVLLPGGEIAPGSYTFAAQYNHPAAKHTLTGDKYVVTARASKTEAKVTGGFK</sequence>
<feature type="compositionally biased region" description="Low complexity" evidence="1">
    <location>
        <begin position="102"/>
        <end position="112"/>
    </location>
</feature>
<keyword evidence="4" id="KW-1185">Reference proteome</keyword>
<dbReference type="Proteomes" id="UP000603200">
    <property type="component" value="Unassembled WGS sequence"/>
</dbReference>
<feature type="transmembrane region" description="Helical" evidence="2">
    <location>
        <begin position="50"/>
        <end position="70"/>
    </location>
</feature>
<dbReference type="EMBL" id="BOMN01000023">
    <property type="protein sequence ID" value="GIE18869.1"/>
    <property type="molecule type" value="Genomic_DNA"/>
</dbReference>
<evidence type="ECO:0000256" key="2">
    <source>
        <dbReference type="SAM" id="Phobius"/>
    </source>
</evidence>
<feature type="region of interest" description="Disordered" evidence="1">
    <location>
        <begin position="87"/>
        <end position="128"/>
    </location>
</feature>
<evidence type="ECO:0000313" key="4">
    <source>
        <dbReference type="Proteomes" id="UP000603200"/>
    </source>
</evidence>